<dbReference type="Proteomes" id="UP001447374">
    <property type="component" value="Unassembled WGS sequence"/>
</dbReference>
<dbReference type="InterPro" id="IPR028098">
    <property type="entry name" value="Glyco_trans_4-like_N"/>
</dbReference>
<dbReference type="InterPro" id="IPR001296">
    <property type="entry name" value="Glyco_trans_1"/>
</dbReference>
<accession>A0ABV1PQC3</accession>
<keyword evidence="4" id="KW-1185">Reference proteome</keyword>
<feature type="domain" description="Glycosyl transferase family 1" evidence="1">
    <location>
        <begin position="220"/>
        <end position="390"/>
    </location>
</feature>
<keyword evidence="3" id="KW-0328">Glycosyltransferase</keyword>
<proteinExistence type="predicted"/>
<keyword evidence="3" id="KW-0808">Transferase</keyword>
<dbReference type="InterPro" id="IPR023910">
    <property type="entry name" value="Colanic_acid_synth_WcaI"/>
</dbReference>
<dbReference type="Gene3D" id="3.40.50.2000">
    <property type="entry name" value="Glycogen Phosphorylase B"/>
    <property type="match status" value="2"/>
</dbReference>
<dbReference type="GO" id="GO:0016757">
    <property type="term" value="F:glycosyltransferase activity"/>
    <property type="evidence" value="ECO:0007669"/>
    <property type="project" value="UniProtKB-KW"/>
</dbReference>
<dbReference type="Pfam" id="PF00534">
    <property type="entry name" value="Glycos_transf_1"/>
    <property type="match status" value="1"/>
</dbReference>
<dbReference type="Pfam" id="PF13579">
    <property type="entry name" value="Glyco_trans_4_4"/>
    <property type="match status" value="1"/>
</dbReference>
<dbReference type="EMBL" id="JBEHGX010000008">
    <property type="protein sequence ID" value="MER0127020.1"/>
    <property type="molecule type" value="Genomic_DNA"/>
</dbReference>
<sequence>MKILVYGINYSPELTGIGKYTGEMVEWMARQGHEVRVITAPPYYPQWQVGENYSAWRYRKEQGAATVWRCPLYVPKQPSTLKRLIHLGSFAVSSFFPLLAQRNWKPDRIIGVVPTLFCTPGMRLLAKLSGAKTLLHIQDYEVDAMLGLGMAGKGKTGKIARLATRFERSGLHNVDNVSTISRSMMNKAREKGVPQERVIFFPNWSEVSRFRDVTQEEAATLRQQLGLPADKKIILYSGNIGEKQGLETAIEAAERLKDKPWEFVIVGQGGGKARLEKMAAERGLSNVRFFPLQPYDALPALLKMADCHLVIQKRGAADAVLPSKLTNILAVGGNAVITAENETELGQLCLNYPGIAVCVEPESTPALAQGIEACLELPKFNTVAREYAERTLEKENVLSQFIADIRG</sequence>
<reference evidence="3 4" key="1">
    <citation type="submission" date="2024-06" db="EMBL/GenBank/DDBJ databases">
        <title>Fanconibacter daqui strain Q02 whole shotgun sequencing project.</title>
        <authorList>
            <person name="Rodrigues J.W.A."/>
            <person name="Viana L.C."/>
            <person name="Vieira E.C."/>
            <person name="Souza F.O.L."/>
            <person name="Alegria O.C."/>
            <person name="Patroca S."/>
            <person name="Cruz A.C.R."/>
            <person name="Nunes A.R.C."/>
        </authorList>
    </citation>
    <scope>NUCLEOTIDE SEQUENCE [LARGE SCALE GENOMIC DNA]</scope>
    <source>
        <strain evidence="3 4">Q02</strain>
    </source>
</reference>
<dbReference type="PANTHER" id="PTHR12526:SF633">
    <property type="entry name" value="COLANIC ACID BIOSYNTHESIS GLYCOSYL TRANSFERASE WCAI-RELATED"/>
    <property type="match status" value="1"/>
</dbReference>
<dbReference type="NCBIfam" id="NF007640">
    <property type="entry name" value="PRK10307.1"/>
    <property type="match status" value="1"/>
</dbReference>
<dbReference type="RefSeq" id="WP_349951436.1">
    <property type="nucleotide sequence ID" value="NZ_JBEHGX010000008.1"/>
</dbReference>
<evidence type="ECO:0000313" key="4">
    <source>
        <dbReference type="Proteomes" id="UP001447374"/>
    </source>
</evidence>
<gene>
    <name evidence="3" type="primary">wcaI</name>
    <name evidence="3" type="ORF">ABQG75_14855</name>
</gene>
<organism evidence="3 4">
    <name type="scientific">Franconibacter daqui</name>
    <dbReference type="NCBI Taxonomy" id="2047724"/>
    <lineage>
        <taxon>Bacteria</taxon>
        <taxon>Pseudomonadati</taxon>
        <taxon>Pseudomonadota</taxon>
        <taxon>Gammaproteobacteria</taxon>
        <taxon>Enterobacterales</taxon>
        <taxon>Enterobacteriaceae</taxon>
        <taxon>Franconibacter</taxon>
    </lineage>
</organism>
<dbReference type="SUPFAM" id="SSF53756">
    <property type="entry name" value="UDP-Glycosyltransferase/glycogen phosphorylase"/>
    <property type="match status" value="1"/>
</dbReference>
<evidence type="ECO:0000259" key="2">
    <source>
        <dbReference type="Pfam" id="PF13579"/>
    </source>
</evidence>
<name>A0ABV1PQC3_9ENTR</name>
<dbReference type="NCBIfam" id="TIGR04007">
    <property type="entry name" value="wcaI"/>
    <property type="match status" value="1"/>
</dbReference>
<evidence type="ECO:0000259" key="1">
    <source>
        <dbReference type="Pfam" id="PF00534"/>
    </source>
</evidence>
<dbReference type="PANTHER" id="PTHR12526">
    <property type="entry name" value="GLYCOSYLTRANSFERASE"/>
    <property type="match status" value="1"/>
</dbReference>
<feature type="domain" description="Glycosyltransferase subfamily 4-like N-terminal" evidence="2">
    <location>
        <begin position="15"/>
        <end position="204"/>
    </location>
</feature>
<evidence type="ECO:0000313" key="3">
    <source>
        <dbReference type="EMBL" id="MER0127020.1"/>
    </source>
</evidence>
<comment type="caution">
    <text evidence="3">The sequence shown here is derived from an EMBL/GenBank/DDBJ whole genome shotgun (WGS) entry which is preliminary data.</text>
</comment>
<protein>
    <submittedName>
        <fullName evidence="3">Colanic acid biosynthesis fucosyltransferase WcaI</fullName>
    </submittedName>
</protein>
<dbReference type="CDD" id="cd03794">
    <property type="entry name" value="GT4_WbuB-like"/>
    <property type="match status" value="1"/>
</dbReference>